<dbReference type="PANTHER" id="PTHR46586">
    <property type="entry name" value="ANKYRIN REPEAT-CONTAINING PROTEIN"/>
    <property type="match status" value="1"/>
</dbReference>
<dbReference type="KEGG" id="psoj:PHYSODRAFT_332120"/>
<evidence type="ECO:0000313" key="2">
    <source>
        <dbReference type="Proteomes" id="UP000002640"/>
    </source>
</evidence>
<keyword evidence="2" id="KW-1185">Reference proteome</keyword>
<sequence length="398" mass="42913">MRLLSVQEALEKAIEGGHIGAIELLAKAADDFGINAAFRNAAAVISADTMRLVLERFQVDEYVLGEILVVAAKNNRSDVVQLLLERCPSMEATGRNRVWGSSRFTNPIQSAVASAMVDAADAGRLDMLKLLAKNSASYAGETLCHAVNNNQWEVQDMLLEIWEKYLREPRMATVITSMLEQAAADGNVQNLKLIFAKCGEVDIGDALETAVENGSVEVISLLVEKSEPSSVVGALIEAATAGKADIVQALLDHSDHQAVEKALRKTISSRNTEISTMLLARCDPSAHQRIFQNAASSGSVGVLQLLLDEMEPLSVHRALTCAAARGHAEVVAKLVEKSESSAIAYALECAVVEGRVSVVKVLRDYCDSATIRNAVTRARVVGYEDVVQLLSSKKTRLE</sequence>
<dbReference type="InterPro" id="IPR036770">
    <property type="entry name" value="Ankyrin_rpt-contain_sf"/>
</dbReference>
<reference evidence="1 2" key="1">
    <citation type="journal article" date="2006" name="Science">
        <title>Phytophthora genome sequences uncover evolutionary origins and mechanisms of pathogenesis.</title>
        <authorList>
            <person name="Tyler B.M."/>
            <person name="Tripathy S."/>
            <person name="Zhang X."/>
            <person name="Dehal P."/>
            <person name="Jiang R.H."/>
            <person name="Aerts A."/>
            <person name="Arredondo F.D."/>
            <person name="Baxter L."/>
            <person name="Bensasson D."/>
            <person name="Beynon J.L."/>
            <person name="Chapman J."/>
            <person name="Damasceno C.M."/>
            <person name="Dorrance A.E."/>
            <person name="Dou D."/>
            <person name="Dickerman A.W."/>
            <person name="Dubchak I.L."/>
            <person name="Garbelotto M."/>
            <person name="Gijzen M."/>
            <person name="Gordon S.G."/>
            <person name="Govers F."/>
            <person name="Grunwald N.J."/>
            <person name="Huang W."/>
            <person name="Ivors K.L."/>
            <person name="Jones R.W."/>
            <person name="Kamoun S."/>
            <person name="Krampis K."/>
            <person name="Lamour K.H."/>
            <person name="Lee M.K."/>
            <person name="McDonald W.H."/>
            <person name="Medina M."/>
            <person name="Meijer H.J."/>
            <person name="Nordberg E.K."/>
            <person name="Maclean D.J."/>
            <person name="Ospina-Giraldo M.D."/>
            <person name="Morris P.F."/>
            <person name="Phuntumart V."/>
            <person name="Putnam N.H."/>
            <person name="Rash S."/>
            <person name="Rose J.K."/>
            <person name="Sakihama Y."/>
            <person name="Salamov A.A."/>
            <person name="Savidor A."/>
            <person name="Scheuring C.F."/>
            <person name="Smith B.M."/>
            <person name="Sobral B.W."/>
            <person name="Terry A."/>
            <person name="Torto-Alalibo T.A."/>
            <person name="Win J."/>
            <person name="Xu Z."/>
            <person name="Zhang H."/>
            <person name="Grigoriev I.V."/>
            <person name="Rokhsar D.S."/>
            <person name="Boore J.L."/>
        </authorList>
    </citation>
    <scope>NUCLEOTIDE SEQUENCE [LARGE SCALE GENOMIC DNA]</scope>
    <source>
        <strain evidence="1 2">P6497</strain>
    </source>
</reference>
<dbReference type="RefSeq" id="XP_009527355.1">
    <property type="nucleotide sequence ID" value="XM_009529060.1"/>
</dbReference>
<name>G4ZCT9_PHYSP</name>
<proteinExistence type="predicted"/>
<evidence type="ECO:0000313" key="1">
    <source>
        <dbReference type="EMBL" id="EGZ18297.1"/>
    </source>
</evidence>
<dbReference type="AlphaFoldDB" id="G4ZCT9"/>
<dbReference type="Gene3D" id="1.25.40.20">
    <property type="entry name" value="Ankyrin repeat-containing domain"/>
    <property type="match status" value="2"/>
</dbReference>
<dbReference type="SUPFAM" id="SSF48403">
    <property type="entry name" value="Ankyrin repeat"/>
    <property type="match status" value="1"/>
</dbReference>
<dbReference type="Proteomes" id="UP000002640">
    <property type="component" value="Unassembled WGS sequence"/>
</dbReference>
<dbReference type="EMBL" id="JH159154">
    <property type="protein sequence ID" value="EGZ18297.1"/>
    <property type="molecule type" value="Genomic_DNA"/>
</dbReference>
<dbReference type="InterPro" id="IPR052050">
    <property type="entry name" value="SecEffector_AnkRepeat"/>
</dbReference>
<dbReference type="SMR" id="G4ZCT9"/>
<dbReference type="InParanoid" id="G4ZCT9"/>
<dbReference type="PANTHER" id="PTHR46586:SF3">
    <property type="entry name" value="ANKYRIN REPEAT-CONTAINING PROTEIN"/>
    <property type="match status" value="1"/>
</dbReference>
<organism evidence="1 2">
    <name type="scientific">Phytophthora sojae (strain P6497)</name>
    <name type="common">Soybean stem and root rot agent</name>
    <name type="synonym">Phytophthora megasperma f. sp. glycines</name>
    <dbReference type="NCBI Taxonomy" id="1094619"/>
    <lineage>
        <taxon>Eukaryota</taxon>
        <taxon>Sar</taxon>
        <taxon>Stramenopiles</taxon>
        <taxon>Oomycota</taxon>
        <taxon>Peronosporomycetes</taxon>
        <taxon>Peronosporales</taxon>
        <taxon>Peronosporaceae</taxon>
        <taxon>Phytophthora</taxon>
    </lineage>
</organism>
<gene>
    <name evidence="1" type="ORF">PHYSODRAFT_332120</name>
</gene>
<protein>
    <submittedName>
        <fullName evidence="1">Uncharacterized protein</fullName>
    </submittedName>
</protein>
<dbReference type="SUPFAM" id="SSF140860">
    <property type="entry name" value="Pseudo ankyrin repeat-like"/>
    <property type="match status" value="1"/>
</dbReference>
<accession>G4ZCT9</accession>
<dbReference type="GeneID" id="20646389"/>